<organism evidence="2 3">
    <name type="scientific">Schizopora paradoxa</name>
    <dbReference type="NCBI Taxonomy" id="27342"/>
    <lineage>
        <taxon>Eukaryota</taxon>
        <taxon>Fungi</taxon>
        <taxon>Dikarya</taxon>
        <taxon>Basidiomycota</taxon>
        <taxon>Agaricomycotina</taxon>
        <taxon>Agaricomycetes</taxon>
        <taxon>Hymenochaetales</taxon>
        <taxon>Schizoporaceae</taxon>
        <taxon>Schizopora</taxon>
    </lineage>
</organism>
<keyword evidence="3" id="KW-1185">Reference proteome</keyword>
<dbReference type="OrthoDB" id="3053652at2759"/>
<dbReference type="Pfam" id="PF12937">
    <property type="entry name" value="F-box-like"/>
    <property type="match status" value="1"/>
</dbReference>
<evidence type="ECO:0000313" key="3">
    <source>
        <dbReference type="Proteomes" id="UP000053477"/>
    </source>
</evidence>
<dbReference type="EMBL" id="KQ085894">
    <property type="protein sequence ID" value="KLO18502.1"/>
    <property type="molecule type" value="Genomic_DNA"/>
</dbReference>
<protein>
    <recommendedName>
        <fullName evidence="1">F-box domain-containing protein</fullName>
    </recommendedName>
</protein>
<feature type="domain" description="F-box" evidence="1">
    <location>
        <begin position="158"/>
        <end position="211"/>
    </location>
</feature>
<dbReference type="InParanoid" id="A0A0H2S3F6"/>
<sequence length="604" mass="69568">MQSDHDLLSRIIAEDYLSKRRVTKSSNRACGCAQCLFQVSMMHYKPITKASRRDPYRAIVMPQIDCDIDKLCTMIRNWKDTGSPQDREDRQKELYLNKILRAKPSPLTCLEEARELRLMATNLHESLRESLTTLVYFNDVILRELETADKRLEDIGRMFRVTLLPDDILSYIFDLVLEGDEYRDRTALDLASVCRRFRSVALGTSSLWSVIRGASRYSAEMQQKNAIFLNRSRTYPLDIDFEVTSRKYDYVTIDRFMRDLTPHSNRWKSFRISFDGSKNGVNRFFESLKKLGLDNIHTPNLERLSIVINFSLNSWLSDNLLELLRWDAPKLRILELEDFAVDLRNLNSITHISLTIFTIDFPFDWIYGLESLPPLCSLNLGIRCTLSKMTSSTNLTLSSLRHLSLFIRIDSKSSHKNLLSNVHCPNITDLSIHISVVDDASHRNGPPANFIPPCFEYLFGNASKQFSHLSQLRLKTEAARLDDYSVFRQAVIELPLFSFPNLSHLFLEGAMKGLARSSPLPIPKAQQTDGAFPSLKVVEIQSLYSEMLRPWVQDVCDLLSLQSKWENFEKLVIRKAVETDNGTIVNTPTTLCKEELLLWSKEEN</sequence>
<evidence type="ECO:0000313" key="2">
    <source>
        <dbReference type="EMBL" id="KLO18502.1"/>
    </source>
</evidence>
<gene>
    <name evidence="2" type="ORF">SCHPADRAFT_899710</name>
</gene>
<name>A0A0H2S3F6_9AGAM</name>
<dbReference type="InterPro" id="IPR036047">
    <property type="entry name" value="F-box-like_dom_sf"/>
</dbReference>
<dbReference type="STRING" id="27342.A0A0H2S3F6"/>
<dbReference type="Proteomes" id="UP000053477">
    <property type="component" value="Unassembled WGS sequence"/>
</dbReference>
<proteinExistence type="predicted"/>
<dbReference type="SUPFAM" id="SSF81383">
    <property type="entry name" value="F-box domain"/>
    <property type="match status" value="1"/>
</dbReference>
<dbReference type="Gene3D" id="1.20.1280.50">
    <property type="match status" value="1"/>
</dbReference>
<reference evidence="2 3" key="1">
    <citation type="submission" date="2015-04" db="EMBL/GenBank/DDBJ databases">
        <title>Complete genome sequence of Schizopora paradoxa KUC8140, a cosmopolitan wood degrader in East Asia.</title>
        <authorList>
            <consortium name="DOE Joint Genome Institute"/>
            <person name="Min B."/>
            <person name="Park H."/>
            <person name="Jang Y."/>
            <person name="Kim J.-J."/>
            <person name="Kim K.H."/>
            <person name="Pangilinan J."/>
            <person name="Lipzen A."/>
            <person name="Riley R."/>
            <person name="Grigoriev I.V."/>
            <person name="Spatafora J.W."/>
            <person name="Choi I.-G."/>
        </authorList>
    </citation>
    <scope>NUCLEOTIDE SEQUENCE [LARGE SCALE GENOMIC DNA]</scope>
    <source>
        <strain evidence="2 3">KUC8140</strain>
    </source>
</reference>
<dbReference type="AlphaFoldDB" id="A0A0H2S3F6"/>
<dbReference type="InterPro" id="IPR001810">
    <property type="entry name" value="F-box_dom"/>
</dbReference>
<evidence type="ECO:0000259" key="1">
    <source>
        <dbReference type="PROSITE" id="PS50181"/>
    </source>
</evidence>
<accession>A0A0H2S3F6</accession>
<dbReference type="PROSITE" id="PS50181">
    <property type="entry name" value="FBOX"/>
    <property type="match status" value="1"/>
</dbReference>